<protein>
    <submittedName>
        <fullName evidence="5">Uncharacterized protein</fullName>
    </submittedName>
</protein>
<comment type="caution">
    <text evidence="5">The sequence shown here is derived from an EMBL/GenBank/DDBJ whole genome shotgun (WGS) entry which is preliminary data.</text>
</comment>
<dbReference type="AlphaFoldDB" id="A0A8J1UP50"/>
<dbReference type="InterPro" id="IPR042333">
    <property type="entry name" value="LRAD2/Mig-13-like"/>
</dbReference>
<name>A0A8J1UP50_OWEFU</name>
<gene>
    <name evidence="5" type="ORF">OFUS_LOCUS6761</name>
</gene>
<comment type="caution">
    <text evidence="1">Lacks conserved residue(s) required for the propagation of feature annotation.</text>
</comment>
<keyword evidence="4" id="KW-0732">Signal</keyword>
<keyword evidence="3" id="KW-0812">Transmembrane</keyword>
<evidence type="ECO:0000313" key="5">
    <source>
        <dbReference type="EMBL" id="CAH1780012.1"/>
    </source>
</evidence>
<feature type="chain" id="PRO_5043837517" evidence="4">
    <location>
        <begin position="26"/>
        <end position="390"/>
    </location>
</feature>
<feature type="region of interest" description="Disordered" evidence="2">
    <location>
        <begin position="247"/>
        <end position="390"/>
    </location>
</feature>
<dbReference type="Proteomes" id="UP000749559">
    <property type="component" value="Unassembled WGS sequence"/>
</dbReference>
<dbReference type="InterPro" id="IPR036055">
    <property type="entry name" value="LDL_receptor-like_sf"/>
</dbReference>
<keyword evidence="6" id="KW-1185">Reference proteome</keyword>
<dbReference type="SMART" id="SM00192">
    <property type="entry name" value="LDLa"/>
    <property type="match status" value="1"/>
</dbReference>
<accession>A0A8J1UP50</accession>
<feature type="compositionally biased region" description="Low complexity" evidence="2">
    <location>
        <begin position="270"/>
        <end position="282"/>
    </location>
</feature>
<keyword evidence="3" id="KW-0472">Membrane</keyword>
<feature type="compositionally biased region" description="Pro residues" evidence="2">
    <location>
        <begin position="305"/>
        <end position="374"/>
    </location>
</feature>
<evidence type="ECO:0000256" key="3">
    <source>
        <dbReference type="SAM" id="Phobius"/>
    </source>
</evidence>
<keyword evidence="3" id="KW-1133">Transmembrane helix</keyword>
<feature type="compositionally biased region" description="Polar residues" evidence="2">
    <location>
        <begin position="249"/>
        <end position="261"/>
    </location>
</feature>
<evidence type="ECO:0000256" key="4">
    <source>
        <dbReference type="SAM" id="SignalP"/>
    </source>
</evidence>
<feature type="signal peptide" evidence="4">
    <location>
        <begin position="1"/>
        <end position="25"/>
    </location>
</feature>
<dbReference type="Pfam" id="PF00057">
    <property type="entry name" value="Ldl_recept_a"/>
    <property type="match status" value="1"/>
</dbReference>
<feature type="transmembrane region" description="Helical" evidence="3">
    <location>
        <begin position="214"/>
        <end position="237"/>
    </location>
</feature>
<reference evidence="5" key="1">
    <citation type="submission" date="2022-03" db="EMBL/GenBank/DDBJ databases">
        <authorList>
            <person name="Martin C."/>
        </authorList>
    </citation>
    <scope>NUCLEOTIDE SEQUENCE</scope>
</reference>
<dbReference type="PROSITE" id="PS50068">
    <property type="entry name" value="LDLRA_2"/>
    <property type="match status" value="1"/>
</dbReference>
<organism evidence="5 6">
    <name type="scientific">Owenia fusiformis</name>
    <name type="common">Polychaete worm</name>
    <dbReference type="NCBI Taxonomy" id="6347"/>
    <lineage>
        <taxon>Eukaryota</taxon>
        <taxon>Metazoa</taxon>
        <taxon>Spiralia</taxon>
        <taxon>Lophotrochozoa</taxon>
        <taxon>Annelida</taxon>
        <taxon>Polychaeta</taxon>
        <taxon>Sedentaria</taxon>
        <taxon>Canalipalpata</taxon>
        <taxon>Sabellida</taxon>
        <taxon>Oweniida</taxon>
        <taxon>Oweniidae</taxon>
        <taxon>Owenia</taxon>
    </lineage>
</organism>
<feature type="compositionally biased region" description="Low complexity" evidence="2">
    <location>
        <begin position="289"/>
        <end position="300"/>
    </location>
</feature>
<dbReference type="PANTHER" id="PTHR24652">
    <property type="entry name" value="LOW-DENSITY LIPOPROTEIN RECEPTOR CLASS A DOMAIN-CONTAINING PROTEIN 2"/>
    <property type="match status" value="1"/>
</dbReference>
<dbReference type="InterPro" id="IPR002172">
    <property type="entry name" value="LDrepeatLR_classA_rpt"/>
</dbReference>
<evidence type="ECO:0000256" key="2">
    <source>
        <dbReference type="SAM" id="MobiDB-lite"/>
    </source>
</evidence>
<sequence length="390" mass="42315">MEIKIEWAIIELIFLSILGESQVKADKNKYFTLPRKNCMYGFSDNAQSPGDIDGAVLLPKYAPNCKKATFYGKGDIESIFTTTQMLVQIKDFKITNCDVILSVYLDDDLSRRAIPDTVLTCTDKKSNYTLESRNRYAAVVLESSKGLHLQGYKFKIIMTSFYNSRVCDEFKCRNRKCIDDSLKCDGVDHCGDNSDESTSYPTKCKFSSGIKVGWSQFLVGGIVVLVVIFIIFGVVMYRRRRQAGQQAANTSVPPAQPTTFVSPAAPAGSYPAQPAGYQQMQPAGPPQPAYGAFQPQGPAQYPLGEQPPPAYGGYQPPPQGYPGPAQPPPGYAPHPGQPPYPPPQGGAPPPGQYPPPTGQYPPGAPPPGAPPPGHQPVGYVPATEELKTGY</sequence>
<evidence type="ECO:0000313" key="6">
    <source>
        <dbReference type="Proteomes" id="UP000749559"/>
    </source>
</evidence>
<dbReference type="OrthoDB" id="19606at2759"/>
<proteinExistence type="predicted"/>
<dbReference type="Gene3D" id="4.10.400.10">
    <property type="entry name" value="Low-density Lipoprotein Receptor"/>
    <property type="match status" value="1"/>
</dbReference>
<feature type="disulfide bond" evidence="1">
    <location>
        <begin position="172"/>
        <end position="190"/>
    </location>
</feature>
<dbReference type="CDD" id="cd00112">
    <property type="entry name" value="LDLa"/>
    <property type="match status" value="1"/>
</dbReference>
<dbReference type="EMBL" id="CAIIXF020000003">
    <property type="protein sequence ID" value="CAH1780012.1"/>
    <property type="molecule type" value="Genomic_DNA"/>
</dbReference>
<evidence type="ECO:0000256" key="1">
    <source>
        <dbReference type="PROSITE-ProRule" id="PRU00124"/>
    </source>
</evidence>
<keyword evidence="1" id="KW-1015">Disulfide bond</keyword>
<dbReference type="SUPFAM" id="SSF57424">
    <property type="entry name" value="LDL receptor-like module"/>
    <property type="match status" value="1"/>
</dbReference>